<keyword evidence="2" id="KW-1185">Reference proteome</keyword>
<sequence length="79" mass="8893">MIELSKKDKDLSLSIADVLINAQGMQSEEEVEDLPKDQLLQLIKSEGATEAVSDVYLRTFRGILKFDVAYLLRSNRCCS</sequence>
<gene>
    <name evidence="1" type="ORF">EI427_01610</name>
</gene>
<dbReference type="AlphaFoldDB" id="A0A3S9NYL3"/>
<reference evidence="1 2" key="1">
    <citation type="submission" date="2018-12" db="EMBL/GenBank/DDBJ databases">
        <title>Flammeovirga pectinis sp. nov., isolated from the gut of the Korean scallop, Patinopecten yessoensis.</title>
        <authorList>
            <person name="Bae J.-W."/>
            <person name="Jeong Y.-S."/>
            <person name="Kang W."/>
        </authorList>
    </citation>
    <scope>NUCLEOTIDE SEQUENCE [LARGE SCALE GENOMIC DNA]</scope>
    <source>
        <strain evidence="1 2">L12M1</strain>
    </source>
</reference>
<dbReference type="RefSeq" id="WP_126610924.1">
    <property type="nucleotide sequence ID" value="NZ_CP034562.1"/>
</dbReference>
<proteinExistence type="predicted"/>
<dbReference type="OrthoDB" id="981495at2"/>
<organism evidence="1 2">
    <name type="scientific">Flammeovirga pectinis</name>
    <dbReference type="NCBI Taxonomy" id="2494373"/>
    <lineage>
        <taxon>Bacteria</taxon>
        <taxon>Pseudomonadati</taxon>
        <taxon>Bacteroidota</taxon>
        <taxon>Cytophagia</taxon>
        <taxon>Cytophagales</taxon>
        <taxon>Flammeovirgaceae</taxon>
        <taxon>Flammeovirga</taxon>
    </lineage>
</organism>
<dbReference type="KEGG" id="fll:EI427_01610"/>
<dbReference type="Proteomes" id="UP000267268">
    <property type="component" value="Chromosome 1"/>
</dbReference>
<accession>A0A3S9NYL3</accession>
<evidence type="ECO:0000313" key="1">
    <source>
        <dbReference type="EMBL" id="AZQ60955.1"/>
    </source>
</evidence>
<protein>
    <submittedName>
        <fullName evidence="1">Uncharacterized protein</fullName>
    </submittedName>
</protein>
<evidence type="ECO:0000313" key="2">
    <source>
        <dbReference type="Proteomes" id="UP000267268"/>
    </source>
</evidence>
<name>A0A3S9NYL3_9BACT</name>
<dbReference type="EMBL" id="CP034562">
    <property type="protein sequence ID" value="AZQ60955.1"/>
    <property type="molecule type" value="Genomic_DNA"/>
</dbReference>